<dbReference type="Pfam" id="PF13365">
    <property type="entry name" value="Trypsin_2"/>
    <property type="match status" value="1"/>
</dbReference>
<name>A0ABQ7Q914_PLUXY</name>
<keyword evidence="3" id="KW-1185">Reference proteome</keyword>
<evidence type="ECO:0000313" key="2">
    <source>
        <dbReference type="EMBL" id="KAG7301731.1"/>
    </source>
</evidence>
<gene>
    <name evidence="2" type="ORF">JYU34_014718</name>
</gene>
<keyword evidence="1" id="KW-0720">Serine protease</keyword>
<sequence length="520" mass="56840">MKPVGVLVSYNHSEGEQANIITVAASGIKISSRWVLTHGSILSPLKQAELISRAKGKPILSDQFYEHLPEIYVTCEREDSETDYDGVAKLARKREDPLELGHSSYQMRVLTGRICHVWQCPVLDRCVEDILYSWTIGHRDGDADKQSQLGNTLLSVFLLIDLEDQVRGQNHKPLRPLSELYDVVGPAPARGKPLEIHSTPFGNEVFLNSVSTGAVCGAAGRRPALLLTDAATALGSEGAPAFTSKQLIGIVVCSVSWWRGEWVGLTLVAPLRAVLAAKLRLNDAVKEAPPPAKHLKILESIDSSLVLVRCGAAWGAGVYLGGGYVVTCAHVVRNYSSAKVSLYARGVKEMAIVRYKTADDKAYDLALLFSNPENWTHLVPAHFSTETIKKGEPVLAAGFPFFNENNLEDLRPTVTSGHANNVSPSMIQTSCCVQSGFSGGAIYRITASSRVEVLGIIVCNAKTETGACFPYINMAVPASTFVHLLHTYMHDKDADKLKCIESDKEIIQSQWRLMPYRSKI</sequence>
<comment type="caution">
    <text evidence="2">The sequence shown here is derived from an EMBL/GenBank/DDBJ whole genome shotgun (WGS) entry which is preliminary data.</text>
</comment>
<proteinExistence type="inferred from homology"/>
<dbReference type="Proteomes" id="UP000823941">
    <property type="component" value="Chromosome 19"/>
</dbReference>
<evidence type="ECO:0000256" key="1">
    <source>
        <dbReference type="PIRNR" id="PIRNR037989"/>
    </source>
</evidence>
<comment type="subcellular location">
    <subcellularLocation>
        <location evidence="1">Peroxisome</location>
    </subcellularLocation>
</comment>
<dbReference type="PANTHER" id="PTHR21004">
    <property type="entry name" value="SERINE PROTEASE-RELATED"/>
    <property type="match status" value="1"/>
</dbReference>
<keyword evidence="1" id="KW-0378">Hydrolase</keyword>
<dbReference type="SUPFAM" id="SSF50494">
    <property type="entry name" value="Trypsin-like serine proteases"/>
    <property type="match status" value="1"/>
</dbReference>
<dbReference type="EC" id="3.4.21.-" evidence="1"/>
<dbReference type="InterPro" id="IPR043504">
    <property type="entry name" value="Peptidase_S1_PA_chymotrypsin"/>
</dbReference>
<keyword evidence="1" id="KW-0576">Peroxisome</keyword>
<dbReference type="EMBL" id="JAHIBW010000019">
    <property type="protein sequence ID" value="KAG7301731.1"/>
    <property type="molecule type" value="Genomic_DNA"/>
</dbReference>
<accession>A0ABQ7Q914</accession>
<organism evidence="2 3">
    <name type="scientific">Plutella xylostella</name>
    <name type="common">Diamondback moth</name>
    <name type="synonym">Plutella maculipennis</name>
    <dbReference type="NCBI Taxonomy" id="51655"/>
    <lineage>
        <taxon>Eukaryota</taxon>
        <taxon>Metazoa</taxon>
        <taxon>Ecdysozoa</taxon>
        <taxon>Arthropoda</taxon>
        <taxon>Hexapoda</taxon>
        <taxon>Insecta</taxon>
        <taxon>Pterygota</taxon>
        <taxon>Neoptera</taxon>
        <taxon>Endopterygota</taxon>
        <taxon>Lepidoptera</taxon>
        <taxon>Glossata</taxon>
        <taxon>Ditrysia</taxon>
        <taxon>Yponomeutoidea</taxon>
        <taxon>Plutellidae</taxon>
        <taxon>Plutella</taxon>
    </lineage>
</organism>
<comment type="similarity">
    <text evidence="1">Belongs to the peptidase S1B family.</text>
</comment>
<dbReference type="InterPro" id="IPR039245">
    <property type="entry name" value="TYSND1/DEG15"/>
</dbReference>
<dbReference type="Gene3D" id="2.40.10.10">
    <property type="entry name" value="Trypsin-like serine proteases"/>
    <property type="match status" value="2"/>
</dbReference>
<dbReference type="PANTHER" id="PTHR21004:SF0">
    <property type="entry name" value="PEROXISOMAL LEADER PEPTIDE-PROCESSING PROTEASE"/>
    <property type="match status" value="1"/>
</dbReference>
<evidence type="ECO:0000313" key="3">
    <source>
        <dbReference type="Proteomes" id="UP000823941"/>
    </source>
</evidence>
<comment type="PTM">
    <text evidence="1">The full-lengh TYSND1 is the active the proteolytic processing of PTS1- and PTS2-proteins and in self-cleavage, and intermolecular self-cleavage of TYSND1 down-regulates its protease activity.</text>
</comment>
<keyword evidence="1" id="KW-0645">Protease</keyword>
<dbReference type="InterPro" id="IPR009003">
    <property type="entry name" value="Peptidase_S1_PA"/>
</dbReference>
<comment type="function">
    <text evidence="1">Peroxisomal protease that mediates both the removal of the leader peptide from proteins containing a PTS2 target sequence and processes several PTS1-containing proteins. Catalyzes the processing of PTS1-proteins involved in the peroxisomal beta-oxidation of fatty acids.</text>
</comment>
<reference evidence="2 3" key="1">
    <citation type="submission" date="2021-06" db="EMBL/GenBank/DDBJ databases">
        <title>A haploid diamondback moth (Plutella xylostella L.) genome assembly resolves 31 chromosomes and identifies a diamide resistance mutation.</title>
        <authorList>
            <person name="Ward C.M."/>
            <person name="Perry K.D."/>
            <person name="Baker G."/>
            <person name="Powis K."/>
            <person name="Heckel D.G."/>
            <person name="Baxter S.W."/>
        </authorList>
    </citation>
    <scope>NUCLEOTIDE SEQUENCE [LARGE SCALE GENOMIC DNA]</scope>
    <source>
        <strain evidence="2 3">LV</strain>
        <tissue evidence="2">Single pupa</tissue>
    </source>
</reference>
<protein>
    <recommendedName>
        <fullName evidence="1">Peroxisomal leader peptide-processing protease</fullName>
        <ecNumber evidence="1">3.4.21.-</ecNumber>
    </recommendedName>
</protein>